<evidence type="ECO:0000259" key="1">
    <source>
        <dbReference type="Pfam" id="PF00534"/>
    </source>
</evidence>
<keyword evidence="3" id="KW-0808">Transferase</keyword>
<proteinExistence type="predicted"/>
<dbReference type="PANTHER" id="PTHR12526">
    <property type="entry name" value="GLYCOSYLTRANSFERASE"/>
    <property type="match status" value="1"/>
</dbReference>
<accession>A0A1T4KW41</accession>
<dbReference type="STRING" id="142842.SAMN02745118_00908"/>
<dbReference type="CDD" id="cd03801">
    <property type="entry name" value="GT4_PimA-like"/>
    <property type="match status" value="1"/>
</dbReference>
<evidence type="ECO:0000259" key="2">
    <source>
        <dbReference type="Pfam" id="PF13439"/>
    </source>
</evidence>
<dbReference type="PANTHER" id="PTHR12526:SF630">
    <property type="entry name" value="GLYCOSYLTRANSFERASE"/>
    <property type="match status" value="1"/>
</dbReference>
<keyword evidence="4" id="KW-1185">Reference proteome</keyword>
<feature type="domain" description="Glycosyltransferase subfamily 4-like N-terminal" evidence="2">
    <location>
        <begin position="15"/>
        <end position="167"/>
    </location>
</feature>
<dbReference type="SUPFAM" id="SSF53756">
    <property type="entry name" value="UDP-Glycosyltransferase/glycogen phosphorylase"/>
    <property type="match status" value="1"/>
</dbReference>
<reference evidence="4" key="1">
    <citation type="submission" date="2017-02" db="EMBL/GenBank/DDBJ databases">
        <authorList>
            <person name="Varghese N."/>
            <person name="Submissions S."/>
        </authorList>
    </citation>
    <scope>NUCLEOTIDE SEQUENCE [LARGE SCALE GENOMIC DNA]</scope>
    <source>
        <strain evidence="4">ATCC BAA-73</strain>
    </source>
</reference>
<dbReference type="Pfam" id="PF13439">
    <property type="entry name" value="Glyco_transf_4"/>
    <property type="match status" value="1"/>
</dbReference>
<dbReference type="RefSeq" id="WP_078809405.1">
    <property type="nucleotide sequence ID" value="NZ_FUWM01000007.1"/>
</dbReference>
<evidence type="ECO:0000313" key="3">
    <source>
        <dbReference type="EMBL" id="SJZ46631.1"/>
    </source>
</evidence>
<gene>
    <name evidence="3" type="ORF">SAMN02745118_00908</name>
</gene>
<dbReference type="InterPro" id="IPR028098">
    <property type="entry name" value="Glyco_trans_4-like_N"/>
</dbReference>
<sequence length="375" mass="42142">MRNLNILQINSAKVWGGGEVHLYQLCHGLAKRGHNVTVIGRKGSELVDRLSDLSIEVKELPLRGAADIESIIKIAAIIKNKDIDIIHLHMGRGYWLGILAHKLVRQGKVVITRHILSSLGQNFVHKWLYKSIDGFIAVSQAVKEILVNKNEFDESEIQVIYNGVDIDEFNLEIESGLKQELEIKEDEFLIGTVGRLGIKKNQELLIKAAAILKESNPEIKYVIVGKDSSPKKSYEQKLHRLIREFKVEDRVVLLGFRENISKILADLDLLVIPSKEESFGIIAVEGMAMEVPVIASGVGGLKEVIKDEETGILFAMDEVNELCESIIELIDNESKRDKLSKIGRREVERRFSVGRMLEETINLYHKLTGSSTGHL</sequence>
<dbReference type="InterPro" id="IPR001296">
    <property type="entry name" value="Glyco_trans_1"/>
</dbReference>
<name>A0A1T4KW41_9FIRM</name>
<dbReference type="Proteomes" id="UP000190625">
    <property type="component" value="Unassembled WGS sequence"/>
</dbReference>
<dbReference type="OrthoDB" id="3199616at2"/>
<organism evidence="3 4">
    <name type="scientific">Selenihalanaerobacter shriftii</name>
    <dbReference type="NCBI Taxonomy" id="142842"/>
    <lineage>
        <taxon>Bacteria</taxon>
        <taxon>Bacillati</taxon>
        <taxon>Bacillota</taxon>
        <taxon>Clostridia</taxon>
        <taxon>Halanaerobiales</taxon>
        <taxon>Halobacteroidaceae</taxon>
        <taxon>Selenihalanaerobacter</taxon>
    </lineage>
</organism>
<protein>
    <submittedName>
        <fullName evidence="3">Glycosyltransferase involved in cell wall bisynthesis</fullName>
    </submittedName>
</protein>
<dbReference type="EMBL" id="FUWM01000007">
    <property type="protein sequence ID" value="SJZ46631.1"/>
    <property type="molecule type" value="Genomic_DNA"/>
</dbReference>
<evidence type="ECO:0000313" key="4">
    <source>
        <dbReference type="Proteomes" id="UP000190625"/>
    </source>
</evidence>
<dbReference type="GO" id="GO:0016757">
    <property type="term" value="F:glycosyltransferase activity"/>
    <property type="evidence" value="ECO:0007669"/>
    <property type="project" value="InterPro"/>
</dbReference>
<dbReference type="Gene3D" id="3.40.50.2000">
    <property type="entry name" value="Glycogen Phosphorylase B"/>
    <property type="match status" value="2"/>
</dbReference>
<feature type="domain" description="Glycosyl transferase family 1" evidence="1">
    <location>
        <begin position="178"/>
        <end position="345"/>
    </location>
</feature>
<dbReference type="AlphaFoldDB" id="A0A1T4KW41"/>
<dbReference type="Pfam" id="PF00534">
    <property type="entry name" value="Glycos_transf_1"/>
    <property type="match status" value="1"/>
</dbReference>